<keyword evidence="4 9" id="KW-0808">Transferase</keyword>
<dbReference type="Proteomes" id="UP000010478">
    <property type="component" value="Chromosome"/>
</dbReference>
<dbReference type="Gene3D" id="3.30.450.40">
    <property type="match status" value="1"/>
</dbReference>
<sequence length="1837" mass="204635">MLTLSEYQINSTLHEGVETIIYRGQTPTDAAPAILKVLKAEYPTLEAITRLKHEYQIRQNLDSEQIVKAISLETFDHRLGIVLEDFGGESLAKLLERETLSLQANLNIAIQIVKALHYLHFQHIIHKDIKPSNIIINSQTKQVKLTDFGIATKLNKENPQFKNPNSVEGTLAYMSPEQTGRMNRTLDYRTDFYSLGITLYEMLTGKLPFPSNDPLEIVYSHIAVQPIYPHQINSEIPVAISEIVMKLMAKNSEDRYQSAGGLLADLESCLYQLETTGQIADFIPGRLDILSQLLIPQKLYGREQQVNELLAAFERVGAGSPKSLPPNLNTEKPARPNAETLSAASLPPNQNTEKFAHCQSELMLVSGYSGIGKSAVVNEVSKPITRSKGYFISGKFDQLKRNIPYASLIQAFNSLLRQLLTESALSLEIWRTKILTAVGTDGQVIADVIPKVELIIGKQPKVPELAPVESQNRFNRVFKEFIRVFAQKEHPLVIFLDDLQWADSATLKLMQILITDPDQEYLLLIGAYRDNEVSPTHPLIQTVEEIEKTGTIVNNIVLQPLDLENVTELVTETLNDCTEKVTNLADLIWNKTGGNPFFLTQLLQALYQDSLLRFEFNHSTNEGSQSGWYWSIDEIQAIGITDKSVVELVASRIEKLPAPTQEMLKLAACVGDKFALDVLSLVSEKSANTTATELYSALQAGLILPLSDAYRIPLVFDRAESINLKLDTSRVSYKFLHDRVQQAAYSLIPEDQKQSTHLKVGQLLLQNTPSDKLEENIFDIVNQLNAGIDTISQPVEKIDLARLNLTAGRKAKAASAYEAAVRYLRVAMELLPADSWQSHYDLTLAIYESTAESEYLNINYEDSKNMVDIVLQKAKTLLEKVNVYELQIQSYNAQNRVVEALNTGLEVLKLLGLSFPQNPKALNIVAGLSNTKLSLGLKRIEDLANLPEMIDPEKQAAMRILSGILSSAIQAKPPLIPLLAFRMVKLCIKYGNSPYASIAYVYYGVVMCKLGDISLAYQFGQLAIRLLDKFPSSSIKSRVYATFGSFIHHWKAPLKSGLGDLKEGFQTGMETGELEFAGYAIGAYCLNKLSIGEPLDLVDLESGKYMKLMEQSQLEMAVQYISIARQTALNLRGQAVEPCHLVGERFNEVKTLPILIEVKNFFLVGLVYHAKTQLNFIFRNYTQALENSRLFEKHEESVAGFDVVALNNFYSSLSIIALYPATGKGEQKEYLEKVLQNQKKMKKWAVHAPMNYQHKYDLVAAERARVLGQNTQAMDLYDRAIDGAATNGYIQDEALAYELAGEFYQALGKEIVSQAYLTKAYYGYIHWGAIAKVKHLESTHPFLAAQTRTIQTPTLDVTRTTTGNTTSSSLGDFLDLATFIKSAQAINGEIVLEKLLTKLIKIILENAAAQKVALLLLKNEILCIEATGSFAEDTVTLLPSIPVENSQDVPRSVINYVHRSQNHLVLDNATVAEPFNVDTYIQKYQPKSILCLPIIYQSQRRGIIYLENALTVGAFTAERVEVFKVLLSQVAIAVENAGLYAREKEKSQQLEKSFNELQQAQLQLIQSEKMSALGNLIAGVAHEINNPLGFIAGNLDAAAEASLDLIDCLQLYQEKFPNPGDELEDKASEIDLEYLIEDLPKMLLSMKSGTDRIRNISKSLRTFSRADSANKVSANIHEGIDSTLMILQYRLKAKDTRPAIKIIKEYGDIPPVKCYFGQLNQVFMNLLANAIECFEEFNQGRTYAEIEALPNTIAIITHFSEDNNSVVIKIKDNGQGMSSEVKSKIFDHLFTTKGVGKGTGLGLSISRQIVEETHGGKLTCESVLGEGSEFAIALPLN</sequence>
<evidence type="ECO:0000256" key="5">
    <source>
        <dbReference type="ARBA" id="ARBA00023012"/>
    </source>
</evidence>
<accession>K9VFP9</accession>
<dbReference type="SUPFAM" id="SSF55874">
    <property type="entry name" value="ATPase domain of HSP90 chaperone/DNA topoisomerase II/histidine kinase"/>
    <property type="match status" value="1"/>
</dbReference>
<feature type="coiled-coil region" evidence="6">
    <location>
        <begin position="1540"/>
        <end position="1570"/>
    </location>
</feature>
<comment type="catalytic activity">
    <reaction evidence="1">
        <text>ATP + protein L-histidine = ADP + protein N-phospho-L-histidine.</text>
        <dbReference type="EC" id="2.7.13.3"/>
    </reaction>
</comment>
<gene>
    <name evidence="9" type="ORF">Osc7112_2331</name>
</gene>
<dbReference type="EMBL" id="CP003614">
    <property type="protein sequence ID" value="AFZ06781.1"/>
    <property type="molecule type" value="Genomic_DNA"/>
</dbReference>
<dbReference type="PROSITE" id="PS00108">
    <property type="entry name" value="PROTEIN_KINASE_ST"/>
    <property type="match status" value="1"/>
</dbReference>
<dbReference type="SMART" id="SM00065">
    <property type="entry name" value="GAF"/>
    <property type="match status" value="1"/>
</dbReference>
<dbReference type="InterPro" id="IPR000719">
    <property type="entry name" value="Prot_kinase_dom"/>
</dbReference>
<feature type="domain" description="Histidine kinase" evidence="8">
    <location>
        <begin position="1579"/>
        <end position="1837"/>
    </location>
</feature>
<evidence type="ECO:0000256" key="3">
    <source>
        <dbReference type="ARBA" id="ARBA00022553"/>
    </source>
</evidence>
<evidence type="ECO:0000256" key="6">
    <source>
        <dbReference type="SAM" id="Coils"/>
    </source>
</evidence>
<dbReference type="Gene3D" id="3.30.565.10">
    <property type="entry name" value="Histidine kinase-like ATPase, C-terminal domain"/>
    <property type="match status" value="1"/>
</dbReference>
<keyword evidence="10" id="KW-1185">Reference proteome</keyword>
<dbReference type="EC" id="2.7.13.3" evidence="2"/>
<dbReference type="InterPro" id="IPR027417">
    <property type="entry name" value="P-loop_NTPase"/>
</dbReference>
<evidence type="ECO:0000259" key="8">
    <source>
        <dbReference type="PROSITE" id="PS50109"/>
    </source>
</evidence>
<dbReference type="Pfam" id="PF02518">
    <property type="entry name" value="HATPase_c"/>
    <property type="match status" value="1"/>
</dbReference>
<keyword evidence="5" id="KW-0902">Two-component regulatory system</keyword>
<name>K9VFP9_9CYAN</name>
<dbReference type="InterPro" id="IPR003661">
    <property type="entry name" value="HisK_dim/P_dom"/>
</dbReference>
<dbReference type="STRING" id="179408.Osc7112_2331"/>
<dbReference type="InterPro" id="IPR029016">
    <property type="entry name" value="GAF-like_dom_sf"/>
</dbReference>
<reference evidence="9 10" key="1">
    <citation type="submission" date="2012-05" db="EMBL/GenBank/DDBJ databases">
        <title>Finished chromosome of genome of Oscillatoria sp. PCC 7112.</title>
        <authorList>
            <consortium name="US DOE Joint Genome Institute"/>
            <person name="Gugger M."/>
            <person name="Coursin T."/>
            <person name="Rippka R."/>
            <person name="Tandeau De Marsac N."/>
            <person name="Huntemann M."/>
            <person name="Wei C.-L."/>
            <person name="Han J."/>
            <person name="Detter J.C."/>
            <person name="Han C."/>
            <person name="Tapia R."/>
            <person name="Davenport K."/>
            <person name="Daligault H."/>
            <person name="Erkkila T."/>
            <person name="Gu W."/>
            <person name="Munk A.C.C."/>
            <person name="Teshima H."/>
            <person name="Xu Y."/>
            <person name="Chain P."/>
            <person name="Chen A."/>
            <person name="Krypides N."/>
            <person name="Mavromatis K."/>
            <person name="Markowitz V."/>
            <person name="Szeto E."/>
            <person name="Ivanova N."/>
            <person name="Mikhailova N."/>
            <person name="Ovchinnikova G."/>
            <person name="Pagani I."/>
            <person name="Pati A."/>
            <person name="Goodwin L."/>
            <person name="Peters L."/>
            <person name="Pitluck S."/>
            <person name="Woyke T."/>
            <person name="Kerfeld C."/>
        </authorList>
    </citation>
    <scope>NUCLEOTIDE SEQUENCE [LARGE SCALE GENOMIC DNA]</scope>
    <source>
        <strain evidence="9 10">PCC 7112</strain>
    </source>
</reference>
<dbReference type="InterPro" id="IPR041664">
    <property type="entry name" value="AAA_16"/>
</dbReference>
<evidence type="ECO:0000256" key="1">
    <source>
        <dbReference type="ARBA" id="ARBA00000085"/>
    </source>
</evidence>
<protein>
    <recommendedName>
        <fullName evidence="2">histidine kinase</fullName>
        <ecNumber evidence="2">2.7.13.3</ecNumber>
    </recommendedName>
</protein>
<dbReference type="SMART" id="SM00220">
    <property type="entry name" value="S_TKc"/>
    <property type="match status" value="1"/>
</dbReference>
<dbReference type="Gene3D" id="3.40.50.300">
    <property type="entry name" value="P-loop containing nucleotide triphosphate hydrolases"/>
    <property type="match status" value="1"/>
</dbReference>
<dbReference type="SUPFAM" id="SSF47384">
    <property type="entry name" value="Homodimeric domain of signal transducing histidine kinase"/>
    <property type="match status" value="1"/>
</dbReference>
<feature type="domain" description="Protein kinase" evidence="7">
    <location>
        <begin position="7"/>
        <end position="270"/>
    </location>
</feature>
<dbReference type="SMART" id="SM00387">
    <property type="entry name" value="HATPase_c"/>
    <property type="match status" value="1"/>
</dbReference>
<dbReference type="PROSITE" id="PS50109">
    <property type="entry name" value="HIS_KIN"/>
    <property type="match status" value="1"/>
</dbReference>
<dbReference type="InterPro" id="IPR036890">
    <property type="entry name" value="HATPase_C_sf"/>
</dbReference>
<dbReference type="KEGG" id="oni:Osc7112_2331"/>
<dbReference type="Pfam" id="PF00069">
    <property type="entry name" value="Pkinase"/>
    <property type="match status" value="1"/>
</dbReference>
<dbReference type="eggNOG" id="COG3899">
    <property type="taxonomic scope" value="Bacteria"/>
</dbReference>
<dbReference type="PROSITE" id="PS50011">
    <property type="entry name" value="PROTEIN_KINASE_DOM"/>
    <property type="match status" value="1"/>
</dbReference>
<dbReference type="CDD" id="cd00082">
    <property type="entry name" value="HisKA"/>
    <property type="match status" value="1"/>
</dbReference>
<dbReference type="GO" id="GO:0005524">
    <property type="term" value="F:ATP binding"/>
    <property type="evidence" value="ECO:0007669"/>
    <property type="project" value="InterPro"/>
</dbReference>
<dbReference type="InterPro" id="IPR003594">
    <property type="entry name" value="HATPase_dom"/>
</dbReference>
<dbReference type="Gene3D" id="1.10.287.130">
    <property type="match status" value="1"/>
</dbReference>
<keyword evidence="6" id="KW-0175">Coiled coil</keyword>
<dbReference type="eggNOG" id="COG0515">
    <property type="taxonomic scope" value="Bacteria"/>
</dbReference>
<keyword evidence="4 9" id="KW-0418">Kinase</keyword>
<dbReference type="SUPFAM" id="SSF56112">
    <property type="entry name" value="Protein kinase-like (PK-like)"/>
    <property type="match status" value="1"/>
</dbReference>
<organism evidence="9 10">
    <name type="scientific">Phormidium nigroviride PCC 7112</name>
    <dbReference type="NCBI Taxonomy" id="179408"/>
    <lineage>
        <taxon>Bacteria</taxon>
        <taxon>Bacillati</taxon>
        <taxon>Cyanobacteriota</taxon>
        <taxon>Cyanophyceae</taxon>
        <taxon>Oscillatoriophycideae</taxon>
        <taxon>Oscillatoriales</taxon>
        <taxon>Oscillatoriaceae</taxon>
        <taxon>Phormidium</taxon>
    </lineage>
</organism>
<evidence type="ECO:0000313" key="9">
    <source>
        <dbReference type="EMBL" id="AFZ06781.1"/>
    </source>
</evidence>
<dbReference type="GO" id="GO:0000155">
    <property type="term" value="F:phosphorelay sensor kinase activity"/>
    <property type="evidence" value="ECO:0007669"/>
    <property type="project" value="InterPro"/>
</dbReference>
<dbReference type="InterPro" id="IPR053159">
    <property type="entry name" value="Hybrid_Histidine_Kinase"/>
</dbReference>
<dbReference type="CDD" id="cd14014">
    <property type="entry name" value="STKc_PknB_like"/>
    <property type="match status" value="1"/>
</dbReference>
<evidence type="ECO:0000256" key="2">
    <source>
        <dbReference type="ARBA" id="ARBA00012438"/>
    </source>
</evidence>
<dbReference type="HOGENOM" id="CLU_000445_34_0_3"/>
<dbReference type="InterPro" id="IPR011009">
    <property type="entry name" value="Kinase-like_dom_sf"/>
</dbReference>
<dbReference type="PANTHER" id="PTHR43642">
    <property type="entry name" value="HYBRID SIGNAL TRANSDUCTION HISTIDINE KINASE G"/>
    <property type="match status" value="1"/>
</dbReference>
<proteinExistence type="predicted"/>
<dbReference type="Pfam" id="PF13191">
    <property type="entry name" value="AAA_16"/>
    <property type="match status" value="1"/>
</dbReference>
<dbReference type="InterPro" id="IPR005467">
    <property type="entry name" value="His_kinase_dom"/>
</dbReference>
<dbReference type="RefSeq" id="WP_015176079.1">
    <property type="nucleotide sequence ID" value="NC_019729.1"/>
</dbReference>
<dbReference type="InterPro" id="IPR008271">
    <property type="entry name" value="Ser/Thr_kinase_AS"/>
</dbReference>
<dbReference type="SMART" id="SM00388">
    <property type="entry name" value="HisKA"/>
    <property type="match status" value="1"/>
</dbReference>
<evidence type="ECO:0000259" key="7">
    <source>
        <dbReference type="PROSITE" id="PS50011"/>
    </source>
</evidence>
<dbReference type="SUPFAM" id="SSF52540">
    <property type="entry name" value="P-loop containing nucleoside triphosphate hydrolases"/>
    <property type="match status" value="1"/>
</dbReference>
<dbReference type="Pfam" id="PF01590">
    <property type="entry name" value="GAF"/>
    <property type="match status" value="1"/>
</dbReference>
<dbReference type="InterPro" id="IPR036097">
    <property type="entry name" value="HisK_dim/P_sf"/>
</dbReference>
<dbReference type="eggNOG" id="COG4191">
    <property type="taxonomic scope" value="Bacteria"/>
</dbReference>
<evidence type="ECO:0000313" key="10">
    <source>
        <dbReference type="Proteomes" id="UP000010478"/>
    </source>
</evidence>
<dbReference type="SUPFAM" id="SSF55781">
    <property type="entry name" value="GAF domain-like"/>
    <property type="match status" value="1"/>
</dbReference>
<dbReference type="InterPro" id="IPR004358">
    <property type="entry name" value="Sig_transdc_His_kin-like_C"/>
</dbReference>
<dbReference type="OrthoDB" id="9801841at2"/>
<dbReference type="PRINTS" id="PR00344">
    <property type="entry name" value="BCTRLSENSOR"/>
</dbReference>
<dbReference type="PANTHER" id="PTHR43642:SF1">
    <property type="entry name" value="HYBRID SIGNAL TRANSDUCTION HISTIDINE KINASE G"/>
    <property type="match status" value="1"/>
</dbReference>
<evidence type="ECO:0000256" key="4">
    <source>
        <dbReference type="ARBA" id="ARBA00022777"/>
    </source>
</evidence>
<dbReference type="InterPro" id="IPR003018">
    <property type="entry name" value="GAF"/>
</dbReference>
<keyword evidence="3" id="KW-0597">Phosphoprotein</keyword>
<dbReference type="Gene3D" id="1.10.510.10">
    <property type="entry name" value="Transferase(Phosphotransferase) domain 1"/>
    <property type="match status" value="1"/>
</dbReference>